<dbReference type="Proteomes" id="UP000719412">
    <property type="component" value="Unassembled WGS sequence"/>
</dbReference>
<dbReference type="SUPFAM" id="SSF52833">
    <property type="entry name" value="Thioredoxin-like"/>
    <property type="match status" value="1"/>
</dbReference>
<comment type="subcellular location">
    <subcellularLocation>
        <location evidence="1">Endoplasmic reticulum membrane</location>
        <topology evidence="1">Peripheral membrane protein</topology>
    </subcellularLocation>
</comment>
<dbReference type="Pfam" id="PF23187">
    <property type="entry name" value="UBX7_N"/>
    <property type="match status" value="1"/>
</dbReference>
<dbReference type="GO" id="GO:0036503">
    <property type="term" value="P:ERAD pathway"/>
    <property type="evidence" value="ECO:0007669"/>
    <property type="project" value="TreeGrafter"/>
</dbReference>
<reference evidence="9" key="2">
    <citation type="submission" date="2021-08" db="EMBL/GenBank/DDBJ databases">
        <authorList>
            <person name="Eriksson T."/>
        </authorList>
    </citation>
    <scope>NUCLEOTIDE SEQUENCE</scope>
    <source>
        <strain evidence="9">Stoneville</strain>
        <tissue evidence="9">Whole head</tissue>
    </source>
</reference>
<dbReference type="PANTHER" id="PTHR46424:SF1">
    <property type="entry name" value="UBX DOMAIN-CONTAINING PROTEIN 4"/>
    <property type="match status" value="1"/>
</dbReference>
<comment type="subunit">
    <text evidence="3">Directly interacts with VCP. Interacts with UBQLN1. Forms a complex with VCP and UBQLN1.</text>
</comment>
<name>A0A8J6HB86_TENMO</name>
<evidence type="ECO:0000256" key="7">
    <source>
        <dbReference type="SAM" id="MobiDB-lite"/>
    </source>
</evidence>
<comment type="caution">
    <text evidence="9">The sequence shown here is derived from an EMBL/GenBank/DDBJ whole genome shotgun (WGS) entry which is preliminary data.</text>
</comment>
<dbReference type="InterPro" id="IPR001012">
    <property type="entry name" value="UBX_dom"/>
</dbReference>
<feature type="compositionally biased region" description="Basic and acidic residues" evidence="7">
    <location>
        <begin position="177"/>
        <end position="212"/>
    </location>
</feature>
<feature type="compositionally biased region" description="Basic and acidic residues" evidence="7">
    <location>
        <begin position="414"/>
        <end position="423"/>
    </location>
</feature>
<dbReference type="EMBL" id="JABDTM020026776">
    <property type="protein sequence ID" value="KAH0811474.1"/>
    <property type="molecule type" value="Genomic_DNA"/>
</dbReference>
<evidence type="ECO:0000256" key="6">
    <source>
        <dbReference type="ARBA" id="ARBA00046062"/>
    </source>
</evidence>
<organism evidence="9 10">
    <name type="scientific">Tenebrio molitor</name>
    <name type="common">Yellow mealworm beetle</name>
    <dbReference type="NCBI Taxonomy" id="7067"/>
    <lineage>
        <taxon>Eukaryota</taxon>
        <taxon>Metazoa</taxon>
        <taxon>Ecdysozoa</taxon>
        <taxon>Arthropoda</taxon>
        <taxon>Hexapoda</taxon>
        <taxon>Insecta</taxon>
        <taxon>Pterygota</taxon>
        <taxon>Neoptera</taxon>
        <taxon>Endopterygota</taxon>
        <taxon>Coleoptera</taxon>
        <taxon>Polyphaga</taxon>
        <taxon>Cucujiformia</taxon>
        <taxon>Tenebrionidae</taxon>
        <taxon>Tenebrio</taxon>
    </lineage>
</organism>
<dbReference type="PROSITE" id="PS50033">
    <property type="entry name" value="UBX"/>
    <property type="match status" value="1"/>
</dbReference>
<evidence type="ECO:0000256" key="1">
    <source>
        <dbReference type="ARBA" id="ARBA00004406"/>
    </source>
</evidence>
<dbReference type="GO" id="GO:0005789">
    <property type="term" value="C:endoplasmic reticulum membrane"/>
    <property type="evidence" value="ECO:0007669"/>
    <property type="project" value="UniProtKB-SubCell"/>
</dbReference>
<dbReference type="InterPro" id="IPR036249">
    <property type="entry name" value="Thioredoxin-like_sf"/>
</dbReference>
<evidence type="ECO:0000259" key="8">
    <source>
        <dbReference type="PROSITE" id="PS50033"/>
    </source>
</evidence>
<feature type="compositionally biased region" description="Polar residues" evidence="7">
    <location>
        <begin position="156"/>
        <end position="175"/>
    </location>
</feature>
<dbReference type="Gene3D" id="3.10.20.90">
    <property type="entry name" value="Phosphatidylinositol 3-kinase Catalytic Subunit, Chain A, domain 1"/>
    <property type="match status" value="1"/>
</dbReference>
<dbReference type="PANTHER" id="PTHR46424">
    <property type="entry name" value="UBX DOMAIN-CONTAINING PROTEIN 4"/>
    <property type="match status" value="1"/>
</dbReference>
<feature type="compositionally biased region" description="Pro residues" evidence="7">
    <location>
        <begin position="272"/>
        <end position="283"/>
    </location>
</feature>
<reference evidence="9" key="1">
    <citation type="journal article" date="2020" name="J Insects Food Feed">
        <title>The yellow mealworm (Tenebrio molitor) genome: a resource for the emerging insects as food and feed industry.</title>
        <authorList>
            <person name="Eriksson T."/>
            <person name="Andere A."/>
            <person name="Kelstrup H."/>
            <person name="Emery V."/>
            <person name="Picard C."/>
        </authorList>
    </citation>
    <scope>NUCLEOTIDE SEQUENCE</scope>
    <source>
        <strain evidence="9">Stoneville</strain>
        <tissue evidence="9">Whole head</tissue>
    </source>
</reference>
<comment type="function">
    <text evidence="6">Involved in endoplasmic reticulum-associated protein degradation (ERAD). Acts as a platform to recruit both UBQLN1 and VCP to the ER during ERAD.</text>
</comment>
<keyword evidence="10" id="KW-1185">Reference proteome</keyword>
<feature type="region of interest" description="Disordered" evidence="7">
    <location>
        <begin position="406"/>
        <end position="465"/>
    </location>
</feature>
<keyword evidence="2" id="KW-0834">Unfolded protein response</keyword>
<dbReference type="InterPro" id="IPR029071">
    <property type="entry name" value="Ubiquitin-like_domsf"/>
</dbReference>
<sequence>MNWFEGEIAQAIVTSKAKQAIFVVYVHGKDDKSLQISELINKEEIAKILGGERFVAIKIEAETVPYQQFSQIYKQVPVPSIYFIGKQGVPLEIVTEAKDVKTFQDTLNAILQKGGMAPVVAQAQNFIDNEKSTVAPTPPNVVCENGVCTVRKDDMPSTSQESGVEQPKATVSQELTAEEKVERAKQLLEKKREEKRREEEEKERQKEIERRKMGQNVQQMKRWQDDEELKHILEEREKEKRESQAARERVLAQIAQDKAERAAKFSPAPAQQTPPAPQPPPRPVNTNTARIQFRMPDGRTATNDFSSSETLESVHAHIKTNLNLPFSSYTLSTTFPRREFTDEDKCKSLLDLGLAPTAVILILPLNRGTVSTNPGGGFSGLLWSLITPILTLFGYLKTFVFGSGPPPSSGADNQNKRRADPANESRPQAKMRRAGETTVIRRQGNVHRLSNKNDSDDENNTWNGNSTQQIRAVSKWFETDYRRPHYERLSRGGATIKTALSIPHLSANWVAARVHFFRGGVELVMAHQAEINSRSFGVVATHPQTRSGRDIISYDKLATRESLVLTMSLMKQSKKAIMRDDTFNFKCFPLHSYLRENGPSASISSAI</sequence>
<dbReference type="Pfam" id="PF00789">
    <property type="entry name" value="UBX"/>
    <property type="match status" value="1"/>
</dbReference>
<accession>A0A8J6HB86</accession>
<evidence type="ECO:0000256" key="4">
    <source>
        <dbReference type="ARBA" id="ARBA00040925"/>
    </source>
</evidence>
<feature type="region of interest" description="Disordered" evidence="7">
    <location>
        <begin position="256"/>
        <end position="287"/>
    </location>
</feature>
<proteinExistence type="predicted"/>
<protein>
    <recommendedName>
        <fullName evidence="4">UBX domain-containing protein 4</fullName>
    </recommendedName>
    <alternativeName>
        <fullName evidence="5">UBX domain-containing protein 2</fullName>
    </alternativeName>
</protein>
<evidence type="ECO:0000256" key="3">
    <source>
        <dbReference type="ARBA" id="ARBA00038812"/>
    </source>
</evidence>
<evidence type="ECO:0000313" key="9">
    <source>
        <dbReference type="EMBL" id="KAH0811474.1"/>
    </source>
</evidence>
<gene>
    <name evidence="9" type="ORF">GEV33_011317</name>
</gene>
<feature type="region of interest" description="Disordered" evidence="7">
    <location>
        <begin position="153"/>
        <end position="223"/>
    </location>
</feature>
<evidence type="ECO:0000256" key="5">
    <source>
        <dbReference type="ARBA" id="ARBA00041575"/>
    </source>
</evidence>
<evidence type="ECO:0000256" key="2">
    <source>
        <dbReference type="ARBA" id="ARBA00023230"/>
    </source>
</evidence>
<dbReference type="AlphaFoldDB" id="A0A8J6HB86"/>
<dbReference type="CDD" id="cd16117">
    <property type="entry name" value="UBX_UBXN4"/>
    <property type="match status" value="1"/>
</dbReference>
<dbReference type="SUPFAM" id="SSF54236">
    <property type="entry name" value="Ubiquitin-like"/>
    <property type="match status" value="1"/>
</dbReference>
<feature type="domain" description="UBX" evidence="8">
    <location>
        <begin position="284"/>
        <end position="362"/>
    </location>
</feature>
<dbReference type="GO" id="GO:0006986">
    <property type="term" value="P:response to unfolded protein"/>
    <property type="evidence" value="ECO:0007669"/>
    <property type="project" value="UniProtKB-KW"/>
</dbReference>
<evidence type="ECO:0000313" key="10">
    <source>
        <dbReference type="Proteomes" id="UP000719412"/>
    </source>
</evidence>
<dbReference type="SMART" id="SM00166">
    <property type="entry name" value="UBX"/>
    <property type="match status" value="1"/>
</dbReference>